<evidence type="ECO:0000313" key="1">
    <source>
        <dbReference type="EMBL" id="CAI6377347.1"/>
    </source>
</evidence>
<dbReference type="Proteomes" id="UP001160148">
    <property type="component" value="Unassembled WGS sequence"/>
</dbReference>
<protein>
    <submittedName>
        <fullName evidence="1">Uncharacterized protein</fullName>
    </submittedName>
</protein>
<accession>A0AAV0YBR8</accession>
<name>A0AAV0YBR8_9HEMI</name>
<proteinExistence type="predicted"/>
<sequence length="113" mass="12886">MDHDTNQNLLHKRKQISRTPDNIVKKKDLKFPAVPTNIDTNSSLDAAAKATSYTYKLVQGLEYYQEDYIELCLAKVVKDKNKYARPCLTSPRSEFSSSLEIPLEFSAILEALF</sequence>
<dbReference type="AlphaFoldDB" id="A0AAV0YBR8"/>
<keyword evidence="2" id="KW-1185">Reference proteome</keyword>
<comment type="caution">
    <text evidence="1">The sequence shown here is derived from an EMBL/GenBank/DDBJ whole genome shotgun (WGS) entry which is preliminary data.</text>
</comment>
<reference evidence="1 2" key="1">
    <citation type="submission" date="2023-01" db="EMBL/GenBank/DDBJ databases">
        <authorList>
            <person name="Whitehead M."/>
        </authorList>
    </citation>
    <scope>NUCLEOTIDE SEQUENCE [LARGE SCALE GENOMIC DNA]</scope>
</reference>
<dbReference type="EMBL" id="CARXXK010001714">
    <property type="protein sequence ID" value="CAI6377347.1"/>
    <property type="molecule type" value="Genomic_DNA"/>
</dbReference>
<evidence type="ECO:0000313" key="2">
    <source>
        <dbReference type="Proteomes" id="UP001160148"/>
    </source>
</evidence>
<organism evidence="1 2">
    <name type="scientific">Macrosiphum euphorbiae</name>
    <name type="common">potato aphid</name>
    <dbReference type="NCBI Taxonomy" id="13131"/>
    <lineage>
        <taxon>Eukaryota</taxon>
        <taxon>Metazoa</taxon>
        <taxon>Ecdysozoa</taxon>
        <taxon>Arthropoda</taxon>
        <taxon>Hexapoda</taxon>
        <taxon>Insecta</taxon>
        <taxon>Pterygota</taxon>
        <taxon>Neoptera</taxon>
        <taxon>Paraneoptera</taxon>
        <taxon>Hemiptera</taxon>
        <taxon>Sternorrhyncha</taxon>
        <taxon>Aphidomorpha</taxon>
        <taxon>Aphidoidea</taxon>
        <taxon>Aphididae</taxon>
        <taxon>Macrosiphini</taxon>
        <taxon>Macrosiphum</taxon>
    </lineage>
</organism>
<gene>
    <name evidence="1" type="ORF">MEUPH1_LOCUS30623</name>
</gene>